<dbReference type="InterPro" id="IPR004485">
    <property type="entry name" value="Cobalamin_biosynth_CobD/CbiB"/>
</dbReference>
<gene>
    <name evidence="9" type="ORF">C1I98_39130</name>
</gene>
<keyword evidence="6" id="KW-0812">Transmembrane</keyword>
<evidence type="ECO:0000256" key="2">
    <source>
        <dbReference type="ARBA" id="ARBA00004953"/>
    </source>
</evidence>
<dbReference type="NCBIfam" id="TIGR00380">
    <property type="entry name" value="cobal_cbiB"/>
    <property type="match status" value="1"/>
</dbReference>
<evidence type="ECO:0000313" key="10">
    <source>
        <dbReference type="Proteomes" id="UP000248544"/>
    </source>
</evidence>
<feature type="non-terminal residue" evidence="9">
    <location>
        <position position="354"/>
    </location>
</feature>
<dbReference type="Pfam" id="PF03186">
    <property type="entry name" value="CobD_Cbib"/>
    <property type="match status" value="1"/>
</dbReference>
<comment type="similarity">
    <text evidence="3">Belongs to the CobD/CbiB family.</text>
</comment>
<reference evidence="9 10" key="1">
    <citation type="submission" date="2018-01" db="EMBL/GenBank/DDBJ databases">
        <title>Draft genome sequence of Sphaerisporangium sp. 7K107.</title>
        <authorList>
            <person name="Sahin N."/>
            <person name="Saygin H."/>
            <person name="Ay H."/>
        </authorList>
    </citation>
    <scope>NUCLEOTIDE SEQUENCE [LARGE SCALE GENOMIC DNA]</scope>
    <source>
        <strain evidence="9 10">7K107</strain>
    </source>
</reference>
<dbReference type="GO" id="GO:0009236">
    <property type="term" value="P:cobalamin biosynthetic process"/>
    <property type="evidence" value="ECO:0007669"/>
    <property type="project" value="UniProtKB-UniPathway"/>
</dbReference>
<dbReference type="PANTHER" id="PTHR34308">
    <property type="entry name" value="COBALAMIN BIOSYNTHESIS PROTEIN CBIB"/>
    <property type="match status" value="1"/>
</dbReference>
<evidence type="ECO:0000256" key="8">
    <source>
        <dbReference type="ARBA" id="ARBA00023136"/>
    </source>
</evidence>
<evidence type="ECO:0000256" key="6">
    <source>
        <dbReference type="ARBA" id="ARBA00022692"/>
    </source>
</evidence>
<evidence type="ECO:0000313" key="9">
    <source>
        <dbReference type="EMBL" id="PZG15916.1"/>
    </source>
</evidence>
<evidence type="ECO:0000256" key="3">
    <source>
        <dbReference type="ARBA" id="ARBA00006263"/>
    </source>
</evidence>
<dbReference type="Proteomes" id="UP000248544">
    <property type="component" value="Unassembled WGS sequence"/>
</dbReference>
<accession>A0A2W2DVK6</accession>
<dbReference type="HAMAP" id="MF_00024">
    <property type="entry name" value="CobD_CbiB"/>
    <property type="match status" value="1"/>
</dbReference>
<dbReference type="GO" id="GO:0005886">
    <property type="term" value="C:plasma membrane"/>
    <property type="evidence" value="ECO:0007669"/>
    <property type="project" value="UniProtKB-SubCell"/>
</dbReference>
<keyword evidence="5" id="KW-0169">Cobalamin biosynthesis</keyword>
<keyword evidence="4" id="KW-1003">Cell membrane</keyword>
<dbReference type="AlphaFoldDB" id="A0A2W2DVK6"/>
<protein>
    <submittedName>
        <fullName evidence="9">Cobalamin biosynthesis protein</fullName>
    </submittedName>
</protein>
<proteinExistence type="inferred from homology"/>
<evidence type="ECO:0000256" key="1">
    <source>
        <dbReference type="ARBA" id="ARBA00004651"/>
    </source>
</evidence>
<evidence type="ECO:0000256" key="7">
    <source>
        <dbReference type="ARBA" id="ARBA00022989"/>
    </source>
</evidence>
<comment type="pathway">
    <text evidence="2">Cofactor biosynthesis; adenosylcobalamin biosynthesis.</text>
</comment>
<dbReference type="PANTHER" id="PTHR34308:SF1">
    <property type="entry name" value="COBALAMIN BIOSYNTHESIS PROTEIN CBIB"/>
    <property type="match status" value="1"/>
</dbReference>
<dbReference type="UniPathway" id="UPA00148"/>
<keyword evidence="8" id="KW-0472">Membrane</keyword>
<evidence type="ECO:0000256" key="5">
    <source>
        <dbReference type="ARBA" id="ARBA00022573"/>
    </source>
</evidence>
<organism evidence="9 10">
    <name type="scientific">Spongiactinospora gelatinilytica</name>
    <dbReference type="NCBI Taxonomy" id="2666298"/>
    <lineage>
        <taxon>Bacteria</taxon>
        <taxon>Bacillati</taxon>
        <taxon>Actinomycetota</taxon>
        <taxon>Actinomycetes</taxon>
        <taxon>Streptosporangiales</taxon>
        <taxon>Streptosporangiaceae</taxon>
        <taxon>Spongiactinospora</taxon>
    </lineage>
</organism>
<dbReference type="GO" id="GO:0048472">
    <property type="term" value="F:threonine-phosphate decarboxylase activity"/>
    <property type="evidence" value="ECO:0007669"/>
    <property type="project" value="InterPro"/>
</dbReference>
<dbReference type="EMBL" id="POUA01000756">
    <property type="protein sequence ID" value="PZG15916.1"/>
    <property type="molecule type" value="Genomic_DNA"/>
</dbReference>
<dbReference type="NCBIfam" id="NF002276">
    <property type="entry name" value="PRK01209.1-4"/>
    <property type="match status" value="1"/>
</dbReference>
<sequence length="354" mass="36195">MGRETAVGMALGVMLDAAVGDPRRGHPVALFGRAAAALEQKLYGDARGRGVAHVAICVGSAAALGVTAEWATRRRPVARAMVTAAATWAVLGGTTLGREGRTLADALESGDLAAARRRLPHLVGRDPSGLSAAEIARAVVESVAENTSDAAVAPLLWGAVAGVPGLLAYRAVNTLDAMIGYRSPRYARFGWAAARLDDAANLAPARLTGLLAAACAPVAGGSPARAAAVLWRDGHRHPSPNAGRCEASFAGALELTLGGRNVYAGRVEHRPEMGDGREPSPPDIHRAVRLARAVSLSAAALTIGARALLASRTLRTARARTAARALGTGQRLSAVRLARAVSLSAAALTIGARA</sequence>
<evidence type="ECO:0000256" key="4">
    <source>
        <dbReference type="ARBA" id="ARBA00022475"/>
    </source>
</evidence>
<name>A0A2W2DVK6_9ACTN</name>
<comment type="caution">
    <text evidence="9">The sequence shown here is derived from an EMBL/GenBank/DDBJ whole genome shotgun (WGS) entry which is preliminary data.</text>
</comment>
<keyword evidence="7" id="KW-1133">Transmembrane helix</keyword>
<comment type="subcellular location">
    <subcellularLocation>
        <location evidence="1">Cell membrane</location>
        <topology evidence="1">Multi-pass membrane protein</topology>
    </subcellularLocation>
</comment>
<keyword evidence="10" id="KW-1185">Reference proteome</keyword>